<sequence length="108" mass="11935">MSSTAISVSFAAEPSGNQSALSSEQPSSSLFPAYNQDNLDLGLQESSDSSGDEDSASVSGLSYRRLLESRFVKGVAFVWRLRRKYKKGKLEKACGQFGFEFREESIFF</sequence>
<evidence type="ECO:0000313" key="2">
    <source>
        <dbReference type="EMBL" id="QSZ31491.1"/>
    </source>
</evidence>
<keyword evidence="3" id="KW-1185">Reference proteome</keyword>
<dbReference type="Proteomes" id="UP000672032">
    <property type="component" value="Chromosome 2"/>
</dbReference>
<feature type="region of interest" description="Disordered" evidence="1">
    <location>
        <begin position="1"/>
        <end position="35"/>
    </location>
</feature>
<organism evidence="2 3">
    <name type="scientific">Monilinia vaccinii-corymbosi</name>
    <dbReference type="NCBI Taxonomy" id="61207"/>
    <lineage>
        <taxon>Eukaryota</taxon>
        <taxon>Fungi</taxon>
        <taxon>Dikarya</taxon>
        <taxon>Ascomycota</taxon>
        <taxon>Pezizomycotina</taxon>
        <taxon>Leotiomycetes</taxon>
        <taxon>Helotiales</taxon>
        <taxon>Sclerotiniaceae</taxon>
        <taxon>Monilinia</taxon>
    </lineage>
</organism>
<evidence type="ECO:0000313" key="3">
    <source>
        <dbReference type="Proteomes" id="UP000672032"/>
    </source>
</evidence>
<name>A0A8A3P788_9HELO</name>
<proteinExistence type="predicted"/>
<gene>
    <name evidence="2" type="ORF">DSL72_001056</name>
</gene>
<dbReference type="AlphaFoldDB" id="A0A8A3P788"/>
<reference evidence="2" key="1">
    <citation type="submission" date="2020-10" db="EMBL/GenBank/DDBJ databases">
        <title>Genome Sequence of Monilinia vaccinii-corymbosi Sheds Light on Mummy Berry Disease Infection of Blueberry and Mating Type.</title>
        <authorList>
            <person name="Yow A.G."/>
            <person name="Zhang Y."/>
            <person name="Bansal K."/>
            <person name="Eacker S.M."/>
            <person name="Sullivan S."/>
            <person name="Liachko I."/>
            <person name="Cubeta M.A."/>
            <person name="Rollins J.A."/>
            <person name="Ashrafi H."/>
        </authorList>
    </citation>
    <scope>NUCLEOTIDE SEQUENCE</scope>
    <source>
        <strain evidence="2">RL-1</strain>
    </source>
</reference>
<accession>A0A8A3P788</accession>
<protein>
    <submittedName>
        <fullName evidence="2">Uncharacterized protein</fullName>
    </submittedName>
</protein>
<dbReference type="EMBL" id="CP063406">
    <property type="protein sequence ID" value="QSZ31491.1"/>
    <property type="molecule type" value="Genomic_DNA"/>
</dbReference>
<feature type="compositionally biased region" description="Low complexity" evidence="1">
    <location>
        <begin position="18"/>
        <end position="35"/>
    </location>
</feature>
<evidence type="ECO:0000256" key="1">
    <source>
        <dbReference type="SAM" id="MobiDB-lite"/>
    </source>
</evidence>